<organism evidence="1 2">
    <name type="scientific">Hibiscus sabdariffa</name>
    <name type="common">roselle</name>
    <dbReference type="NCBI Taxonomy" id="183260"/>
    <lineage>
        <taxon>Eukaryota</taxon>
        <taxon>Viridiplantae</taxon>
        <taxon>Streptophyta</taxon>
        <taxon>Embryophyta</taxon>
        <taxon>Tracheophyta</taxon>
        <taxon>Spermatophyta</taxon>
        <taxon>Magnoliopsida</taxon>
        <taxon>eudicotyledons</taxon>
        <taxon>Gunneridae</taxon>
        <taxon>Pentapetalae</taxon>
        <taxon>rosids</taxon>
        <taxon>malvids</taxon>
        <taxon>Malvales</taxon>
        <taxon>Malvaceae</taxon>
        <taxon>Malvoideae</taxon>
        <taxon>Hibiscus</taxon>
    </lineage>
</organism>
<dbReference type="EMBL" id="JBBPBN010000016">
    <property type="protein sequence ID" value="KAK9021926.1"/>
    <property type="molecule type" value="Genomic_DNA"/>
</dbReference>
<reference evidence="1 2" key="1">
    <citation type="journal article" date="2024" name="G3 (Bethesda)">
        <title>Genome assembly of Hibiscus sabdariffa L. provides insights into metabolisms of medicinal natural products.</title>
        <authorList>
            <person name="Kim T."/>
        </authorList>
    </citation>
    <scope>NUCLEOTIDE SEQUENCE [LARGE SCALE GENOMIC DNA]</scope>
    <source>
        <strain evidence="1">TK-2024</strain>
        <tissue evidence="1">Old leaves</tissue>
    </source>
</reference>
<comment type="caution">
    <text evidence="1">The sequence shown here is derived from an EMBL/GenBank/DDBJ whole genome shotgun (WGS) entry which is preliminary data.</text>
</comment>
<keyword evidence="2" id="KW-1185">Reference proteome</keyword>
<evidence type="ECO:0000313" key="2">
    <source>
        <dbReference type="Proteomes" id="UP001396334"/>
    </source>
</evidence>
<accession>A0ABR2S9K0</accession>
<gene>
    <name evidence="1" type="ORF">V6N11_011888</name>
</gene>
<name>A0ABR2S9K0_9ROSI</name>
<dbReference type="PANTHER" id="PTHR36757">
    <property type="entry name" value="BNAANNG22500D PROTEIN"/>
    <property type="match status" value="1"/>
</dbReference>
<sequence length="107" mass="12486">MCSETSHRVSFSHDLIQPTTELNESRRDTMLLDSCPDFEFDICSFEQQYSSADELFANGMILPEVRKNVKSHWLFHFLHGLNPRRSKVEERNGGKATFQFILGFQEK</sequence>
<dbReference type="PANTHER" id="PTHR36757:SF4">
    <property type="entry name" value="DUF4005 DOMAIN-CONTAINING PROTEIN"/>
    <property type="match status" value="1"/>
</dbReference>
<proteinExistence type="predicted"/>
<evidence type="ECO:0000313" key="1">
    <source>
        <dbReference type="EMBL" id="KAK9021926.1"/>
    </source>
</evidence>
<dbReference type="Proteomes" id="UP001396334">
    <property type="component" value="Unassembled WGS sequence"/>
</dbReference>
<protein>
    <submittedName>
        <fullName evidence="1">Uncharacterized protein</fullName>
    </submittedName>
</protein>